<feature type="compositionally biased region" description="Basic and acidic residues" evidence="4">
    <location>
        <begin position="163"/>
        <end position="198"/>
    </location>
</feature>
<evidence type="ECO:0000313" key="6">
    <source>
        <dbReference type="EMBL" id="KAF7283448.1"/>
    </source>
</evidence>
<dbReference type="InterPro" id="IPR037666">
    <property type="entry name" value="CCDC43"/>
</dbReference>
<name>A0A834ITA0_RHYFE</name>
<evidence type="ECO:0000256" key="1">
    <source>
        <dbReference type="ARBA" id="ARBA00005305"/>
    </source>
</evidence>
<comment type="similarity">
    <text evidence="1">Belongs to the CCDC43 family.</text>
</comment>
<dbReference type="Proteomes" id="UP000625711">
    <property type="component" value="Unassembled WGS sequence"/>
</dbReference>
<dbReference type="OrthoDB" id="2187466at2759"/>
<feature type="domain" description="CCDC43 PWI-like" evidence="5">
    <location>
        <begin position="9"/>
        <end position="80"/>
    </location>
</feature>
<reference evidence="6" key="1">
    <citation type="submission" date="2020-08" db="EMBL/GenBank/DDBJ databases">
        <title>Genome sequencing and assembly of the red palm weevil Rhynchophorus ferrugineus.</title>
        <authorList>
            <person name="Dias G.B."/>
            <person name="Bergman C.M."/>
            <person name="Manee M."/>
        </authorList>
    </citation>
    <scope>NUCLEOTIDE SEQUENCE</scope>
    <source>
        <strain evidence="6">AA-2017</strain>
        <tissue evidence="6">Whole larva</tissue>
    </source>
</reference>
<protein>
    <recommendedName>
        <fullName evidence="2">Coiled-coil domain-containing protein 43</fullName>
    </recommendedName>
</protein>
<dbReference type="AlphaFoldDB" id="A0A834ITA0"/>
<comment type="caution">
    <text evidence="6">The sequence shown here is derived from an EMBL/GenBank/DDBJ whole genome shotgun (WGS) entry which is preliminary data.</text>
</comment>
<evidence type="ECO:0000256" key="4">
    <source>
        <dbReference type="SAM" id="MobiDB-lite"/>
    </source>
</evidence>
<proteinExistence type="inferred from homology"/>
<feature type="compositionally biased region" description="Basic residues" evidence="4">
    <location>
        <begin position="199"/>
        <end position="210"/>
    </location>
</feature>
<organism evidence="6 7">
    <name type="scientific">Rhynchophorus ferrugineus</name>
    <name type="common">Red palm weevil</name>
    <name type="synonym">Curculio ferrugineus</name>
    <dbReference type="NCBI Taxonomy" id="354439"/>
    <lineage>
        <taxon>Eukaryota</taxon>
        <taxon>Metazoa</taxon>
        <taxon>Ecdysozoa</taxon>
        <taxon>Arthropoda</taxon>
        <taxon>Hexapoda</taxon>
        <taxon>Insecta</taxon>
        <taxon>Pterygota</taxon>
        <taxon>Neoptera</taxon>
        <taxon>Endopterygota</taxon>
        <taxon>Coleoptera</taxon>
        <taxon>Polyphaga</taxon>
        <taxon>Cucujiformia</taxon>
        <taxon>Curculionidae</taxon>
        <taxon>Dryophthorinae</taxon>
        <taxon>Rhynchophorus</taxon>
    </lineage>
</organism>
<evidence type="ECO:0000259" key="5">
    <source>
        <dbReference type="Pfam" id="PF26091"/>
    </source>
</evidence>
<evidence type="ECO:0000256" key="2">
    <source>
        <dbReference type="ARBA" id="ARBA00016648"/>
    </source>
</evidence>
<dbReference type="InterPro" id="IPR058771">
    <property type="entry name" value="PWI_CCDC43"/>
</dbReference>
<feature type="region of interest" description="Disordered" evidence="4">
    <location>
        <begin position="129"/>
        <end position="210"/>
    </location>
</feature>
<sequence length="210" mass="24129">MAAADIDAVSFSNWLDGKLQELNTDETVFGAYIRGILDSDETSEEKSEALQGILAEIVGNDTDISQICDEILEKWQILQPKIPVKTIVSNEDLNDKLAKLLEKQSLATTKQREYTEEEKKIREAILSQYSQMTDSEGEEEEGAIGEAKNNDLEKNLNAQLVADAEKLKREQSRLESQRKKEKDKEDRERQKQLKEEKKEKRKTQKGERKR</sequence>
<dbReference type="PANTHER" id="PTHR31684">
    <property type="entry name" value="COILED-COIL DOMAIN-CONTAINING PROTEIN 43"/>
    <property type="match status" value="1"/>
</dbReference>
<dbReference type="Pfam" id="PF26091">
    <property type="entry name" value="PWI_CCDC43"/>
    <property type="match status" value="1"/>
</dbReference>
<evidence type="ECO:0000256" key="3">
    <source>
        <dbReference type="ARBA" id="ARBA00023054"/>
    </source>
</evidence>
<evidence type="ECO:0000313" key="7">
    <source>
        <dbReference type="Proteomes" id="UP000625711"/>
    </source>
</evidence>
<dbReference type="EMBL" id="JAACXV010000107">
    <property type="protein sequence ID" value="KAF7283448.1"/>
    <property type="molecule type" value="Genomic_DNA"/>
</dbReference>
<accession>A0A834ITA0</accession>
<dbReference type="PANTHER" id="PTHR31684:SF2">
    <property type="entry name" value="COILED-COIL DOMAIN-CONTAINING PROTEIN 43"/>
    <property type="match status" value="1"/>
</dbReference>
<keyword evidence="3" id="KW-0175">Coiled coil</keyword>
<gene>
    <name evidence="6" type="ORF">GWI33_000532</name>
</gene>
<keyword evidence="7" id="KW-1185">Reference proteome</keyword>